<accession>A0A1H0HCF2</accession>
<evidence type="ECO:0000313" key="5">
    <source>
        <dbReference type="Proteomes" id="UP000198778"/>
    </source>
</evidence>
<keyword evidence="2" id="KW-1283">Bacterial microcompartment</keyword>
<gene>
    <name evidence="4" type="ORF">SAMN04488053_10845</name>
</gene>
<dbReference type="SMART" id="SM00877">
    <property type="entry name" value="BMC"/>
    <property type="match status" value="1"/>
</dbReference>
<keyword evidence="5" id="KW-1185">Reference proteome</keyword>
<feature type="domain" description="Bacterial microcompartment" evidence="3">
    <location>
        <begin position="6"/>
        <end position="80"/>
    </location>
</feature>
<dbReference type="Pfam" id="PF00936">
    <property type="entry name" value="BMC"/>
    <property type="match status" value="1"/>
</dbReference>
<evidence type="ECO:0000313" key="4">
    <source>
        <dbReference type="EMBL" id="SDO16740.1"/>
    </source>
</evidence>
<dbReference type="GO" id="GO:0031469">
    <property type="term" value="C:bacterial microcompartment"/>
    <property type="evidence" value="ECO:0007669"/>
    <property type="project" value="UniProtKB-SubCell"/>
</dbReference>
<dbReference type="InterPro" id="IPR037233">
    <property type="entry name" value="CcmK-like_sf"/>
</dbReference>
<dbReference type="AlphaFoldDB" id="A0A1H0HCF2"/>
<dbReference type="SUPFAM" id="SSF143414">
    <property type="entry name" value="CcmK-like"/>
    <property type="match status" value="1"/>
</dbReference>
<sequence length="103" mass="11517">MNYDKLSFGFIEARQYVEALVVLDHMLKSNHIELESLEQLGSGYLTIVIKGDLASVQMAVEEAMNCSLTGDISGRVIAKPYPGWERMITKYQQGMQRGDEDGS</sequence>
<reference evidence="5" key="1">
    <citation type="submission" date="2016-10" db="EMBL/GenBank/DDBJ databases">
        <authorList>
            <person name="Varghese N."/>
            <person name="Submissions S."/>
        </authorList>
    </citation>
    <scope>NUCLEOTIDE SEQUENCE [LARGE SCALE GENOMIC DNA]</scope>
    <source>
        <strain evidence="5">CGMCC 1.10369</strain>
    </source>
</reference>
<comment type="subcellular location">
    <subcellularLocation>
        <location evidence="1">Bacterial microcompartment</location>
    </subcellularLocation>
</comment>
<dbReference type="PANTHER" id="PTHR33941">
    <property type="entry name" value="PROPANEDIOL UTILIZATION PROTEIN PDUA"/>
    <property type="match status" value="1"/>
</dbReference>
<dbReference type="OrthoDB" id="2990923at2"/>
<dbReference type="Proteomes" id="UP000198778">
    <property type="component" value="Unassembled WGS sequence"/>
</dbReference>
<evidence type="ECO:0000256" key="1">
    <source>
        <dbReference type="ARBA" id="ARBA00024322"/>
    </source>
</evidence>
<dbReference type="InterPro" id="IPR050575">
    <property type="entry name" value="BMC_shell"/>
</dbReference>
<dbReference type="PANTHER" id="PTHR33941:SF11">
    <property type="entry name" value="BACTERIAL MICROCOMPARTMENT SHELL PROTEIN PDUJ"/>
    <property type="match status" value="1"/>
</dbReference>
<dbReference type="RefSeq" id="WP_090843274.1">
    <property type="nucleotide sequence ID" value="NZ_FNIL01000008.1"/>
</dbReference>
<dbReference type="EMBL" id="FNIL01000008">
    <property type="protein sequence ID" value="SDO16740.1"/>
    <property type="molecule type" value="Genomic_DNA"/>
</dbReference>
<evidence type="ECO:0000259" key="3">
    <source>
        <dbReference type="SMART" id="SM00877"/>
    </source>
</evidence>
<protein>
    <submittedName>
        <fullName evidence="4">BMC domain-containing protein</fullName>
    </submittedName>
</protein>
<dbReference type="Gene3D" id="3.30.70.1710">
    <property type="match status" value="1"/>
</dbReference>
<organism evidence="4 5">
    <name type="scientific">Alkalicoccus daliensis</name>
    <dbReference type="NCBI Taxonomy" id="745820"/>
    <lineage>
        <taxon>Bacteria</taxon>
        <taxon>Bacillati</taxon>
        <taxon>Bacillota</taxon>
        <taxon>Bacilli</taxon>
        <taxon>Bacillales</taxon>
        <taxon>Bacillaceae</taxon>
        <taxon>Alkalicoccus</taxon>
    </lineage>
</organism>
<evidence type="ECO:0000256" key="2">
    <source>
        <dbReference type="ARBA" id="ARBA00024446"/>
    </source>
</evidence>
<name>A0A1H0HCF2_9BACI</name>
<dbReference type="STRING" id="745820.SAMN04488053_10845"/>
<dbReference type="InterPro" id="IPR000249">
    <property type="entry name" value="BMC_dom"/>
</dbReference>
<proteinExistence type="predicted"/>